<keyword evidence="2 8" id="KW-0813">Transport</keyword>
<dbReference type="Gene3D" id="2.40.170.20">
    <property type="entry name" value="TonB-dependent receptor, beta-barrel domain"/>
    <property type="match status" value="1"/>
</dbReference>
<evidence type="ECO:0000256" key="2">
    <source>
        <dbReference type="ARBA" id="ARBA00022448"/>
    </source>
</evidence>
<gene>
    <name evidence="12" type="ORF">K5I29_12705</name>
</gene>
<evidence type="ECO:0000313" key="12">
    <source>
        <dbReference type="EMBL" id="UYW01291.1"/>
    </source>
</evidence>
<feature type="domain" description="TonB-dependent receptor-like beta-barrel" evidence="10">
    <location>
        <begin position="461"/>
        <end position="875"/>
    </location>
</feature>
<evidence type="ECO:0000259" key="10">
    <source>
        <dbReference type="Pfam" id="PF00593"/>
    </source>
</evidence>
<dbReference type="PROSITE" id="PS52016">
    <property type="entry name" value="TONB_DEPENDENT_REC_3"/>
    <property type="match status" value="1"/>
</dbReference>
<dbReference type="SUPFAM" id="SSF56935">
    <property type="entry name" value="Porins"/>
    <property type="match status" value="1"/>
</dbReference>
<evidence type="ECO:0000313" key="13">
    <source>
        <dbReference type="Proteomes" id="UP001163328"/>
    </source>
</evidence>
<dbReference type="InterPro" id="IPR012910">
    <property type="entry name" value="Plug_dom"/>
</dbReference>
<dbReference type="InterPro" id="IPR008969">
    <property type="entry name" value="CarboxyPept-like_regulatory"/>
</dbReference>
<evidence type="ECO:0000256" key="9">
    <source>
        <dbReference type="RuleBase" id="RU003357"/>
    </source>
</evidence>
<keyword evidence="3 8" id="KW-1134">Transmembrane beta strand</keyword>
<dbReference type="InterPro" id="IPR036942">
    <property type="entry name" value="Beta-barrel_TonB_sf"/>
</dbReference>
<keyword evidence="12" id="KW-0675">Receptor</keyword>
<sequence length="910" mass="101636">MKINVLTIFTCLITFVSFGQKATISGKITDGDFNNEPLPFASVSIKNTSLGISSDDNGKYSLSLEPGNYVVQVSYLGYITQDIPVKLVANENKNLNVTLFSNEDTNKLEDVVITVENNRQKETALLAEQRKAVEIKTAIGSQELSRKGVSDASAAVAKVSGVQKTEGSSQIYVRGLGDRYNSSYFNGLPISSNDPEYKNIDLGLFNTDVIQLISIDKTFNSGYYGDFGGASIDIVAKKFSGKPFLEVGIGSNINTNAIGRSNFYMARGFNEFGFNGYHNPQANTLSKYEFNRSLNYNFQNPIAGNVNVMGGTSFFVGNEGRINVFATANMSNGYGYRGGYTRSAQAQGDYLKSLDQEIYSYNTNTTAMTNVDYKINSKNNIAFNYLFVNSSSLGTDFYRGFIRDLADNGRGTITRSTYTQNQLNIFQLLGNHKLTDRIEVDWAGSYNKIRSFMPDRSQQTSVYNDALQRNVYVTNSTTDNHRYFQNLSENEFAGNLSASYKFAEDEGFFKGKLTVGYNGRVKKRDFDATQYNFRINSNQQTADIYNYDGFFNAANFNQGLFAIRTYSGRNTPQFYKGDQDIHAGYANVTYKFSDKLDAVFGVRYEKITQNVNWLTQLSSRPGSNDLTKDAFLPSLVLKYALKTNQNLRFAASKTYTLPQFKERALFIYEDVTEIKVGNPFLYASDNYNVDLKWEVFPTNSEVLAVTAFGKYIKNPINEITLASSTNDISFINTGDYGIVYGVELEARKNILDLSTDKENKLSGGLNVSYMKTTQTLDSEKVRNETDYNINLTHNRSAFTGASDLILNADLTYFKEFANNKNILATVTYNYFSDKIYALGTETKGNLVDKGFGTLDFIFKTALNNNLALSLTAKNILNPKINRVQENADRDIAIGSYTRGSGISLGLNYTF</sequence>
<dbReference type="Gene3D" id="2.60.40.1120">
    <property type="entry name" value="Carboxypeptidase-like, regulatory domain"/>
    <property type="match status" value="1"/>
</dbReference>
<dbReference type="SUPFAM" id="SSF49464">
    <property type="entry name" value="Carboxypeptidase regulatory domain-like"/>
    <property type="match status" value="1"/>
</dbReference>
<dbReference type="Pfam" id="PF00593">
    <property type="entry name" value="TonB_dep_Rec_b-barrel"/>
    <property type="match status" value="1"/>
</dbReference>
<evidence type="ECO:0000256" key="3">
    <source>
        <dbReference type="ARBA" id="ARBA00022452"/>
    </source>
</evidence>
<evidence type="ECO:0000256" key="5">
    <source>
        <dbReference type="ARBA" id="ARBA00023077"/>
    </source>
</evidence>
<keyword evidence="7 8" id="KW-0998">Cell outer membrane</keyword>
<dbReference type="Proteomes" id="UP001163328">
    <property type="component" value="Chromosome"/>
</dbReference>
<dbReference type="InterPro" id="IPR039426">
    <property type="entry name" value="TonB-dep_rcpt-like"/>
</dbReference>
<protein>
    <submittedName>
        <fullName evidence="12">TonB-dependent receptor</fullName>
    </submittedName>
</protein>
<dbReference type="RefSeq" id="WP_264433735.1">
    <property type="nucleotide sequence ID" value="NZ_CP081495.1"/>
</dbReference>
<evidence type="ECO:0000256" key="4">
    <source>
        <dbReference type="ARBA" id="ARBA00022692"/>
    </source>
</evidence>
<evidence type="ECO:0000256" key="7">
    <source>
        <dbReference type="ARBA" id="ARBA00023237"/>
    </source>
</evidence>
<evidence type="ECO:0000256" key="6">
    <source>
        <dbReference type="ARBA" id="ARBA00023136"/>
    </source>
</evidence>
<keyword evidence="13" id="KW-1185">Reference proteome</keyword>
<dbReference type="InterPro" id="IPR037066">
    <property type="entry name" value="Plug_dom_sf"/>
</dbReference>
<dbReference type="InterPro" id="IPR000531">
    <property type="entry name" value="Beta-barrel_TonB"/>
</dbReference>
<comment type="subcellular location">
    <subcellularLocation>
        <location evidence="1 8">Cell outer membrane</location>
        <topology evidence="1 8">Multi-pass membrane protein</topology>
    </subcellularLocation>
</comment>
<accession>A0ABY6LYM5</accession>
<proteinExistence type="inferred from homology"/>
<keyword evidence="4 8" id="KW-0812">Transmembrane</keyword>
<dbReference type="Gene3D" id="2.170.130.10">
    <property type="entry name" value="TonB-dependent receptor, plug domain"/>
    <property type="match status" value="1"/>
</dbReference>
<evidence type="ECO:0000256" key="8">
    <source>
        <dbReference type="PROSITE-ProRule" id="PRU01360"/>
    </source>
</evidence>
<dbReference type="PANTHER" id="PTHR40980">
    <property type="entry name" value="PLUG DOMAIN-CONTAINING PROTEIN"/>
    <property type="match status" value="1"/>
</dbReference>
<dbReference type="EMBL" id="CP081495">
    <property type="protein sequence ID" value="UYW01291.1"/>
    <property type="molecule type" value="Genomic_DNA"/>
</dbReference>
<feature type="domain" description="TonB-dependent receptor plug" evidence="11">
    <location>
        <begin position="131"/>
        <end position="227"/>
    </location>
</feature>
<keyword evidence="5 9" id="KW-0798">TonB box</keyword>
<evidence type="ECO:0000259" key="11">
    <source>
        <dbReference type="Pfam" id="PF07715"/>
    </source>
</evidence>
<dbReference type="PANTHER" id="PTHR40980:SF5">
    <property type="entry name" value="TONB-DEPENDENT RECEPTOR"/>
    <property type="match status" value="1"/>
</dbReference>
<organism evidence="12 13">
    <name type="scientific">Flavobacterium agricola</name>
    <dbReference type="NCBI Taxonomy" id="2870839"/>
    <lineage>
        <taxon>Bacteria</taxon>
        <taxon>Pseudomonadati</taxon>
        <taxon>Bacteroidota</taxon>
        <taxon>Flavobacteriia</taxon>
        <taxon>Flavobacteriales</taxon>
        <taxon>Flavobacteriaceae</taxon>
        <taxon>Flavobacterium</taxon>
    </lineage>
</organism>
<name>A0ABY6LYM5_9FLAO</name>
<reference evidence="12" key="1">
    <citation type="submission" date="2021-08" db="EMBL/GenBank/DDBJ databases">
        <title>Flavobacterium sp. strain CC-SYL302.</title>
        <authorList>
            <person name="Lin S.-Y."/>
            <person name="Lee T.-H."/>
            <person name="Young C.-C."/>
        </authorList>
    </citation>
    <scope>NUCLEOTIDE SEQUENCE</scope>
    <source>
        <strain evidence="12">CC-SYL302</strain>
    </source>
</reference>
<evidence type="ECO:0000256" key="1">
    <source>
        <dbReference type="ARBA" id="ARBA00004571"/>
    </source>
</evidence>
<dbReference type="Pfam" id="PF07715">
    <property type="entry name" value="Plug"/>
    <property type="match status" value="1"/>
</dbReference>
<comment type="similarity">
    <text evidence="8 9">Belongs to the TonB-dependent receptor family.</text>
</comment>
<keyword evidence="6 8" id="KW-0472">Membrane</keyword>
<dbReference type="Pfam" id="PF13715">
    <property type="entry name" value="CarbopepD_reg_2"/>
    <property type="match status" value="1"/>
</dbReference>